<organism evidence="7 8">
    <name type="scientific">Stutzerimonas tarimensis</name>
    <dbReference type="NCBI Taxonomy" id="1507735"/>
    <lineage>
        <taxon>Bacteria</taxon>
        <taxon>Pseudomonadati</taxon>
        <taxon>Pseudomonadota</taxon>
        <taxon>Gammaproteobacteria</taxon>
        <taxon>Pseudomonadales</taxon>
        <taxon>Pseudomonadaceae</taxon>
        <taxon>Stutzerimonas</taxon>
    </lineage>
</organism>
<dbReference type="Pfam" id="PF04893">
    <property type="entry name" value="Yip1"/>
    <property type="match status" value="1"/>
</dbReference>
<comment type="caution">
    <text evidence="7">The sequence shown here is derived from an EMBL/GenBank/DDBJ whole genome shotgun (WGS) entry which is preliminary data.</text>
</comment>
<feature type="transmembrane region" description="Helical" evidence="5">
    <location>
        <begin position="103"/>
        <end position="125"/>
    </location>
</feature>
<sequence length="225" mass="25392">MTALFVQLLTQPERGWADIRKEEEKSSNHYIPHLFIGALLPAICMFIGTRFTGWSLVEAERIRLDTPSALQLSVLIYLTIIIGTYMMALFLRWMSRPFQAHPTFNQCVGFIAYIITPFFISGLGALYPSRWMAITVLVIAGAYATYLLAVGLPVFMRIDNRKSFLYGACAWGVGLLVLVNIKVGMILIWILALGPTYERDVLQDQSYPIREERPVETPGVRPSAE</sequence>
<dbReference type="InterPro" id="IPR006977">
    <property type="entry name" value="Yip1_dom"/>
</dbReference>
<evidence type="ECO:0000259" key="6">
    <source>
        <dbReference type="Pfam" id="PF04893"/>
    </source>
</evidence>
<proteinExistence type="predicted"/>
<feature type="domain" description="Yip1" evidence="6">
    <location>
        <begin position="7"/>
        <end position="179"/>
    </location>
</feature>
<protein>
    <submittedName>
        <fullName evidence="7">Yip1 family protein</fullName>
    </submittedName>
</protein>
<evidence type="ECO:0000256" key="2">
    <source>
        <dbReference type="ARBA" id="ARBA00022692"/>
    </source>
</evidence>
<dbReference type="EMBL" id="JBHRXZ010000001">
    <property type="protein sequence ID" value="MFC3606203.1"/>
    <property type="molecule type" value="Genomic_DNA"/>
</dbReference>
<feature type="transmembrane region" description="Helical" evidence="5">
    <location>
        <begin position="164"/>
        <end position="192"/>
    </location>
</feature>
<keyword evidence="3 5" id="KW-1133">Transmembrane helix</keyword>
<comment type="subcellular location">
    <subcellularLocation>
        <location evidence="1">Membrane</location>
        <topology evidence="1">Multi-pass membrane protein</topology>
    </subcellularLocation>
</comment>
<dbReference type="RefSeq" id="WP_386359972.1">
    <property type="nucleotide sequence ID" value="NZ_JBHRXZ010000001.1"/>
</dbReference>
<name>A0ABV7T3U1_9GAMM</name>
<accession>A0ABV7T3U1</accession>
<evidence type="ECO:0000256" key="3">
    <source>
        <dbReference type="ARBA" id="ARBA00022989"/>
    </source>
</evidence>
<gene>
    <name evidence="7" type="ORF">ACFOMF_00165</name>
</gene>
<feature type="transmembrane region" description="Helical" evidence="5">
    <location>
        <begin position="69"/>
        <end position="91"/>
    </location>
</feature>
<evidence type="ECO:0000313" key="7">
    <source>
        <dbReference type="EMBL" id="MFC3606203.1"/>
    </source>
</evidence>
<feature type="transmembrane region" description="Helical" evidence="5">
    <location>
        <begin position="30"/>
        <end position="49"/>
    </location>
</feature>
<keyword evidence="4 5" id="KW-0472">Membrane</keyword>
<feature type="transmembrane region" description="Helical" evidence="5">
    <location>
        <begin position="131"/>
        <end position="152"/>
    </location>
</feature>
<keyword evidence="8" id="KW-1185">Reference proteome</keyword>
<reference evidence="8" key="1">
    <citation type="journal article" date="2019" name="Int. J. Syst. Evol. Microbiol.">
        <title>The Global Catalogue of Microorganisms (GCM) 10K type strain sequencing project: providing services to taxonomists for standard genome sequencing and annotation.</title>
        <authorList>
            <consortium name="The Broad Institute Genomics Platform"/>
            <consortium name="The Broad Institute Genome Sequencing Center for Infectious Disease"/>
            <person name="Wu L."/>
            <person name="Ma J."/>
        </authorList>
    </citation>
    <scope>NUCLEOTIDE SEQUENCE [LARGE SCALE GENOMIC DNA]</scope>
    <source>
        <strain evidence="8">KCTC 42447</strain>
    </source>
</reference>
<dbReference type="Proteomes" id="UP001595630">
    <property type="component" value="Unassembled WGS sequence"/>
</dbReference>
<evidence type="ECO:0000313" key="8">
    <source>
        <dbReference type="Proteomes" id="UP001595630"/>
    </source>
</evidence>
<keyword evidence="2 5" id="KW-0812">Transmembrane</keyword>
<evidence type="ECO:0000256" key="1">
    <source>
        <dbReference type="ARBA" id="ARBA00004141"/>
    </source>
</evidence>
<evidence type="ECO:0000256" key="5">
    <source>
        <dbReference type="SAM" id="Phobius"/>
    </source>
</evidence>
<evidence type="ECO:0000256" key="4">
    <source>
        <dbReference type="ARBA" id="ARBA00023136"/>
    </source>
</evidence>